<name>A0A1F4UJ22_9BACT</name>
<evidence type="ECO:0000313" key="5">
    <source>
        <dbReference type="Proteomes" id="UP000177434"/>
    </source>
</evidence>
<dbReference type="NCBIfam" id="TIGR00350">
    <property type="entry name" value="lytR_cpsA_psr"/>
    <property type="match status" value="1"/>
</dbReference>
<reference evidence="4 5" key="1">
    <citation type="journal article" date="2016" name="Nat. Commun.">
        <title>Thousands of microbial genomes shed light on interconnected biogeochemical processes in an aquifer system.</title>
        <authorList>
            <person name="Anantharaman K."/>
            <person name="Brown C.T."/>
            <person name="Hug L.A."/>
            <person name="Sharon I."/>
            <person name="Castelle C.J."/>
            <person name="Probst A.J."/>
            <person name="Thomas B.C."/>
            <person name="Singh A."/>
            <person name="Wilkins M.J."/>
            <person name="Karaoz U."/>
            <person name="Brodie E.L."/>
            <person name="Williams K.H."/>
            <person name="Hubbard S.S."/>
            <person name="Banfield J.F."/>
        </authorList>
    </citation>
    <scope>NUCLEOTIDE SEQUENCE [LARGE SCALE GENOMIC DNA]</scope>
</reference>
<dbReference type="EMBL" id="MEUN01000041">
    <property type="protein sequence ID" value="OGC44965.1"/>
    <property type="molecule type" value="Genomic_DNA"/>
</dbReference>
<dbReference type="Pfam" id="PF03816">
    <property type="entry name" value="LytR_cpsA_psr"/>
    <property type="match status" value="1"/>
</dbReference>
<dbReference type="PANTHER" id="PTHR33392">
    <property type="entry name" value="POLYISOPRENYL-TEICHOIC ACID--PEPTIDOGLYCAN TEICHOIC ACID TRANSFERASE TAGU"/>
    <property type="match status" value="1"/>
</dbReference>
<keyword evidence="2" id="KW-1133">Transmembrane helix</keyword>
<comment type="similarity">
    <text evidence="1">Belongs to the LytR/CpsA/Psr (LCP) family.</text>
</comment>
<feature type="domain" description="Cell envelope-related transcriptional attenuator" evidence="3">
    <location>
        <begin position="107"/>
        <end position="268"/>
    </location>
</feature>
<dbReference type="PANTHER" id="PTHR33392:SF6">
    <property type="entry name" value="POLYISOPRENYL-TEICHOIC ACID--PEPTIDOGLYCAN TEICHOIC ACID TRANSFERASE TAGU"/>
    <property type="match status" value="1"/>
</dbReference>
<evidence type="ECO:0000256" key="1">
    <source>
        <dbReference type="ARBA" id="ARBA00006068"/>
    </source>
</evidence>
<organism evidence="4 5">
    <name type="scientific">candidate division WS6 bacterium RIFOXYB1_FULL_33_14</name>
    <dbReference type="NCBI Taxonomy" id="1817896"/>
    <lineage>
        <taxon>Bacteria</taxon>
        <taxon>Candidatus Dojkabacteria</taxon>
    </lineage>
</organism>
<evidence type="ECO:0000259" key="3">
    <source>
        <dbReference type="Pfam" id="PF03816"/>
    </source>
</evidence>
<accession>A0A1F4UJ22</accession>
<dbReference type="AlphaFoldDB" id="A0A1F4UJ22"/>
<protein>
    <recommendedName>
        <fullName evidence="3">Cell envelope-related transcriptional attenuator domain-containing protein</fullName>
    </recommendedName>
</protein>
<gene>
    <name evidence="4" type="ORF">A2400_01470</name>
</gene>
<keyword evidence="2" id="KW-0472">Membrane</keyword>
<comment type="caution">
    <text evidence="4">The sequence shown here is derived from an EMBL/GenBank/DDBJ whole genome shotgun (WGS) entry which is preliminary data.</text>
</comment>
<dbReference type="InterPro" id="IPR004474">
    <property type="entry name" value="LytR_CpsA_psr"/>
</dbReference>
<sequence length="481" mass="54368">MELSIKMTDKRVKSIKSVKTPKIKTGVLNKGKVFKIILAIFLVLVTSTVFYFLYKGYKATKDFGFQFNPGQIIEKKKIPELKKDSTGKYTNVLIVGIDTRENTQLLNTDVIIVGSYNHETKNIVMISVPRDFHAQTHLDKIWFNKINSTYMVNEKKLEGSGLPVLEQVVEGITGLEIQYHAMIDFNGFVDLIDAVGGVYVNVENSFTDYMYPLRSGYQTISFKAGPQLMDGDTALKYARSRHSQQNGEGSDYARARRQQKVIDALKDAILSSETLLNPTKLMNMFSSVQNNVKVSEFTLEDIQAGVNILKNMKDDTTSSTYSFVLDPTIGNYSLIGTDIVKNAGYAIAPKEGLGKYTKIQEFIQLSLNNPPLYSENPSIYIYNTGLGYQDTYTKTNELRTHFKYLNIRFMGTRYSDKEGVYIYSNKEGEYSSSVNTLATYLKIENLSKPEYITTRLNNEDIVLLFGKPIVVQETVTTESTQ</sequence>
<dbReference type="Proteomes" id="UP000177434">
    <property type="component" value="Unassembled WGS sequence"/>
</dbReference>
<evidence type="ECO:0000313" key="4">
    <source>
        <dbReference type="EMBL" id="OGC44965.1"/>
    </source>
</evidence>
<dbReference type="InterPro" id="IPR050922">
    <property type="entry name" value="LytR/CpsA/Psr_CW_biosynth"/>
</dbReference>
<evidence type="ECO:0000256" key="2">
    <source>
        <dbReference type="SAM" id="Phobius"/>
    </source>
</evidence>
<feature type="transmembrane region" description="Helical" evidence="2">
    <location>
        <begin position="33"/>
        <end position="54"/>
    </location>
</feature>
<keyword evidence="2" id="KW-0812">Transmembrane</keyword>
<proteinExistence type="inferred from homology"/>
<dbReference type="Gene3D" id="3.40.630.190">
    <property type="entry name" value="LCP protein"/>
    <property type="match status" value="1"/>
</dbReference>